<dbReference type="GO" id="GO:0045259">
    <property type="term" value="C:proton-transporting ATP synthase complex"/>
    <property type="evidence" value="ECO:0007669"/>
    <property type="project" value="UniProtKB-KW"/>
</dbReference>
<keyword evidence="5 10" id="KW-0375">Hydrogen ion transport</keyword>
<accession>H5SAV7</accession>
<evidence type="ECO:0000256" key="8">
    <source>
        <dbReference type="ARBA" id="ARBA00023196"/>
    </source>
</evidence>
<evidence type="ECO:0000256" key="9">
    <source>
        <dbReference type="ARBA" id="ARBA00023310"/>
    </source>
</evidence>
<evidence type="ECO:0000256" key="7">
    <source>
        <dbReference type="ARBA" id="ARBA00023136"/>
    </source>
</evidence>
<dbReference type="EMBL" id="AP011654">
    <property type="protein sequence ID" value="BAL53293.1"/>
    <property type="molecule type" value="Genomic_DNA"/>
</dbReference>
<evidence type="ECO:0000256" key="2">
    <source>
        <dbReference type="ARBA" id="ARBA00004170"/>
    </source>
</evidence>
<dbReference type="Gene3D" id="3.40.1380.10">
    <property type="match status" value="1"/>
</dbReference>
<keyword evidence="10" id="KW-1003">Cell membrane</keyword>
<dbReference type="GO" id="GO:0042777">
    <property type="term" value="P:proton motive force-driven plasma membrane ATP synthesis"/>
    <property type="evidence" value="ECO:0007669"/>
    <property type="project" value="UniProtKB-UniRule"/>
</dbReference>
<evidence type="ECO:0000256" key="4">
    <source>
        <dbReference type="ARBA" id="ARBA00022448"/>
    </source>
</evidence>
<dbReference type="PANTHER" id="PTHR11693:SF22">
    <property type="entry name" value="ATP SYNTHASE SUBUNIT GAMMA, MITOCHONDRIAL"/>
    <property type="match status" value="1"/>
</dbReference>
<comment type="subunit">
    <text evidence="10">F-type ATPases have 2 components, CF(1) - the catalytic core - and CF(0) - the membrane proton channel. CF(1) has five subunits: alpha(3), beta(3), gamma(1), delta(1), epsilon(1). CF(0) has three main subunits: a, b and c.</text>
</comment>
<dbReference type="Pfam" id="PF00231">
    <property type="entry name" value="ATP-synt"/>
    <property type="match status" value="1"/>
</dbReference>
<keyword evidence="6 10" id="KW-0406">Ion transport</keyword>
<keyword evidence="8 10" id="KW-0139">CF(1)</keyword>
<dbReference type="InterPro" id="IPR000131">
    <property type="entry name" value="ATP_synth_F1_gsu"/>
</dbReference>
<sequence length="264" mass="30566">MKVVSAAKLRKAQELLYASRPYSERLYQVLRDLSGHIDPETHPLLERREEKQADIIIITADRGLAGAFNSNLIKRAEELINEKRSLGVSVSLILIGRKGFQYFSKRGYQVVKGYDEVFRKEINFSVVKEVGKIVRDRYASKETDAVYLLNNEMVTRVSYKPMVRTFLPFEKPQNGREDYGVYEFEVEKEEFVSKLVDLYLNYQIYRAMVESNAAEHFARMVAMDNATRNADELVRTWTLIFNKARQEAITSELIDIVNAVEAMK</sequence>
<dbReference type="NCBIfam" id="NF010708">
    <property type="entry name" value="PRK14110.1"/>
    <property type="match status" value="1"/>
</dbReference>
<dbReference type="PRINTS" id="PR00126">
    <property type="entry name" value="ATPASEGAMMA"/>
</dbReference>
<dbReference type="GO" id="GO:0005524">
    <property type="term" value="F:ATP binding"/>
    <property type="evidence" value="ECO:0007669"/>
    <property type="project" value="UniProtKB-UniRule"/>
</dbReference>
<comment type="similarity">
    <text evidence="3 10">Belongs to the ATPase gamma chain family.</text>
</comment>
<dbReference type="SUPFAM" id="SSF52943">
    <property type="entry name" value="ATP synthase (F1-ATPase), gamma subunit"/>
    <property type="match status" value="1"/>
</dbReference>
<dbReference type="AlphaFoldDB" id="H5SAV7"/>
<dbReference type="HAMAP" id="MF_00815">
    <property type="entry name" value="ATP_synth_gamma_bact"/>
    <property type="match status" value="1"/>
</dbReference>
<keyword evidence="4 10" id="KW-0813">Transport</keyword>
<evidence type="ECO:0000256" key="1">
    <source>
        <dbReference type="ARBA" id="ARBA00003456"/>
    </source>
</evidence>
<evidence type="ECO:0000256" key="5">
    <source>
        <dbReference type="ARBA" id="ARBA00022781"/>
    </source>
</evidence>
<keyword evidence="9 10" id="KW-0066">ATP synthesis</keyword>
<reference evidence="11" key="1">
    <citation type="journal article" date="2005" name="Environ. Microbiol.">
        <title>Genetic and functional properties of uncultivated thermophilic crenarchaeotes from a subsurface gold mine as revealed by analysis of genome fragments.</title>
        <authorList>
            <person name="Nunoura T."/>
            <person name="Hirayama H."/>
            <person name="Takami H."/>
            <person name="Oida H."/>
            <person name="Nishi S."/>
            <person name="Shimamura S."/>
            <person name="Suzuki Y."/>
            <person name="Inagaki F."/>
            <person name="Takai K."/>
            <person name="Nealson K.H."/>
            <person name="Horikoshi K."/>
        </authorList>
    </citation>
    <scope>NUCLEOTIDE SEQUENCE</scope>
</reference>
<evidence type="ECO:0000313" key="11">
    <source>
        <dbReference type="EMBL" id="BAL53293.1"/>
    </source>
</evidence>
<dbReference type="CDD" id="cd12151">
    <property type="entry name" value="F1-ATPase_gamma"/>
    <property type="match status" value="1"/>
</dbReference>
<protein>
    <recommendedName>
        <fullName evidence="10">ATP synthase gamma chain</fullName>
    </recommendedName>
    <alternativeName>
        <fullName evidence="10">ATP synthase F1 sector gamma subunit</fullName>
    </alternativeName>
    <alternativeName>
        <fullName evidence="10">F-ATPase gamma subunit</fullName>
    </alternativeName>
</protein>
<proteinExistence type="inferred from homology"/>
<evidence type="ECO:0000256" key="6">
    <source>
        <dbReference type="ARBA" id="ARBA00023065"/>
    </source>
</evidence>
<name>H5SAV7_9BACT</name>
<reference evidence="11" key="2">
    <citation type="journal article" date="2012" name="PLoS ONE">
        <title>A Deeply Branching Thermophilic Bacterium with an Ancient Acetyl-CoA Pathway Dominates a Subsurface Ecosystem.</title>
        <authorList>
            <person name="Takami H."/>
            <person name="Noguchi H."/>
            <person name="Takaki Y."/>
            <person name="Uchiyama I."/>
            <person name="Toyoda A."/>
            <person name="Nishi S."/>
            <person name="Chee G.-J."/>
            <person name="Arai W."/>
            <person name="Nunoura T."/>
            <person name="Itoh T."/>
            <person name="Hattori M."/>
            <person name="Takai K."/>
        </authorList>
    </citation>
    <scope>NUCLEOTIDE SEQUENCE</scope>
</reference>
<gene>
    <name evidence="10" type="primary">atpG</name>
    <name evidence="11" type="ORF">HGMM_F06E10C12</name>
</gene>
<dbReference type="NCBIfam" id="TIGR01146">
    <property type="entry name" value="ATPsyn_F1gamma"/>
    <property type="match status" value="1"/>
</dbReference>
<dbReference type="InterPro" id="IPR035968">
    <property type="entry name" value="ATP_synth_F1_ATPase_gsu"/>
</dbReference>
<keyword evidence="7 10" id="KW-0472">Membrane</keyword>
<dbReference type="Gene3D" id="1.10.287.80">
    <property type="entry name" value="ATP synthase, gamma subunit, helix hairpin domain"/>
    <property type="match status" value="1"/>
</dbReference>
<evidence type="ECO:0000256" key="10">
    <source>
        <dbReference type="HAMAP-Rule" id="MF_00815"/>
    </source>
</evidence>
<dbReference type="PANTHER" id="PTHR11693">
    <property type="entry name" value="ATP SYNTHASE GAMMA CHAIN"/>
    <property type="match status" value="1"/>
</dbReference>
<dbReference type="GO" id="GO:0046933">
    <property type="term" value="F:proton-transporting ATP synthase activity, rotational mechanism"/>
    <property type="evidence" value="ECO:0007669"/>
    <property type="project" value="UniProtKB-UniRule"/>
</dbReference>
<comment type="function">
    <text evidence="1 10">Produces ATP from ADP in the presence of a proton gradient across the membrane. The gamma chain is believed to be important in regulating ATPase activity and the flow of protons through the CF(0) complex.</text>
</comment>
<evidence type="ECO:0000256" key="3">
    <source>
        <dbReference type="ARBA" id="ARBA00007681"/>
    </source>
</evidence>
<dbReference type="GO" id="GO:0005886">
    <property type="term" value="C:plasma membrane"/>
    <property type="evidence" value="ECO:0007669"/>
    <property type="project" value="UniProtKB-SubCell"/>
</dbReference>
<organism evidence="11">
    <name type="scientific">uncultured Aquificia bacterium</name>
    <dbReference type="NCBI Taxonomy" id="453415"/>
    <lineage>
        <taxon>Bacteria</taxon>
        <taxon>Pseudomonadati</taxon>
        <taxon>Aquificota</taxon>
        <taxon>Aquificia</taxon>
        <taxon>environmental samples</taxon>
    </lineage>
</organism>
<comment type="subcellular location">
    <subcellularLocation>
        <location evidence="10">Cell membrane</location>
        <topology evidence="10">Peripheral membrane protein</topology>
    </subcellularLocation>
    <subcellularLocation>
        <location evidence="2">Membrane</location>
        <topology evidence="2">Peripheral membrane protein</topology>
    </subcellularLocation>
</comment>